<dbReference type="EMBL" id="ML996704">
    <property type="protein sequence ID" value="KAF2397276.1"/>
    <property type="molecule type" value="Genomic_DNA"/>
</dbReference>
<feature type="signal peptide" evidence="5">
    <location>
        <begin position="1"/>
        <end position="15"/>
    </location>
</feature>
<evidence type="ECO:0000256" key="2">
    <source>
        <dbReference type="PIRSR" id="PIRSR000097-1"/>
    </source>
</evidence>
<feature type="domain" description="NADP-dependent oxidoreductase" evidence="6">
    <location>
        <begin position="36"/>
        <end position="320"/>
    </location>
</feature>
<evidence type="ECO:0000313" key="7">
    <source>
        <dbReference type="EMBL" id="KAF2397276.1"/>
    </source>
</evidence>
<gene>
    <name evidence="7" type="ORF">EJ06DRAFT_515552</name>
</gene>
<keyword evidence="8" id="KW-1185">Reference proteome</keyword>
<feature type="binding site" evidence="3">
    <location>
        <position position="132"/>
    </location>
    <ligand>
        <name>substrate</name>
    </ligand>
</feature>
<dbReference type="CDD" id="cd19071">
    <property type="entry name" value="AKR_AKR1-5-like"/>
    <property type="match status" value="1"/>
</dbReference>
<accession>A0A6G1HN40</accession>
<dbReference type="OrthoDB" id="416253at2759"/>
<dbReference type="PRINTS" id="PR00069">
    <property type="entry name" value="ALDKETRDTASE"/>
</dbReference>
<feature type="chain" id="PRO_5026248662" evidence="5">
    <location>
        <begin position="16"/>
        <end position="357"/>
    </location>
</feature>
<dbReference type="InterPro" id="IPR023210">
    <property type="entry name" value="NADP_OxRdtase_dom"/>
</dbReference>
<reference evidence="7" key="1">
    <citation type="journal article" date="2020" name="Stud. Mycol.">
        <title>101 Dothideomycetes genomes: a test case for predicting lifestyles and emergence of pathogens.</title>
        <authorList>
            <person name="Haridas S."/>
            <person name="Albert R."/>
            <person name="Binder M."/>
            <person name="Bloem J."/>
            <person name="Labutti K."/>
            <person name="Salamov A."/>
            <person name="Andreopoulos B."/>
            <person name="Baker S."/>
            <person name="Barry K."/>
            <person name="Bills G."/>
            <person name="Bluhm B."/>
            <person name="Cannon C."/>
            <person name="Castanera R."/>
            <person name="Culley D."/>
            <person name="Daum C."/>
            <person name="Ezra D."/>
            <person name="Gonzalez J."/>
            <person name="Henrissat B."/>
            <person name="Kuo A."/>
            <person name="Liang C."/>
            <person name="Lipzen A."/>
            <person name="Lutzoni F."/>
            <person name="Magnuson J."/>
            <person name="Mondo S."/>
            <person name="Nolan M."/>
            <person name="Ohm R."/>
            <person name="Pangilinan J."/>
            <person name="Park H.-J."/>
            <person name="Ramirez L."/>
            <person name="Alfaro M."/>
            <person name="Sun H."/>
            <person name="Tritt A."/>
            <person name="Yoshinaga Y."/>
            <person name="Zwiers L.-H."/>
            <person name="Turgeon B."/>
            <person name="Goodwin S."/>
            <person name="Spatafora J."/>
            <person name="Crous P."/>
            <person name="Grigoriev I."/>
        </authorList>
    </citation>
    <scope>NUCLEOTIDE SEQUENCE</scope>
    <source>
        <strain evidence="7">CBS 262.69</strain>
    </source>
</reference>
<dbReference type="Gene3D" id="3.20.20.100">
    <property type="entry name" value="NADP-dependent oxidoreductase domain"/>
    <property type="match status" value="1"/>
</dbReference>
<proteinExistence type="predicted"/>
<dbReference type="PANTHER" id="PTHR11732">
    <property type="entry name" value="ALDO/KETO REDUCTASE"/>
    <property type="match status" value="1"/>
</dbReference>
<evidence type="ECO:0000256" key="4">
    <source>
        <dbReference type="PIRSR" id="PIRSR000097-3"/>
    </source>
</evidence>
<dbReference type="Proteomes" id="UP000799640">
    <property type="component" value="Unassembled WGS sequence"/>
</dbReference>
<dbReference type="PROSITE" id="PS00798">
    <property type="entry name" value="ALDOKETO_REDUCTASE_1"/>
    <property type="match status" value="1"/>
</dbReference>
<keyword evidence="5" id="KW-0732">Signal</keyword>
<sequence>MHPPILLALASLGSAQFHTPWSLISPPSGPHTDPPKLGFGTWMLDEPANATEAVASAIELGYRHIDCATAYQNQEAVGKGIAEGLRRTGLRREDLWVTSKLWSTRHGALVPSGLALNLKQLGLEYLDLTLMHFPVGTTNGNKSEYDIIPTWKEMEKIVSAKNAPEAGKTRFIGISNFNVTQLEDLLKAASIKPKVHQFELHPYLQQTPFLALHRTHNITVTAYAPLGDTNPAYRPGGMSGGRYTSASSAHLPQPLLTHPTLLSIGAARGCTPAQVSLAWNMARGVIVHPRAKRVDHQKENLQAFRCPLQREDVDRVNAIEREVVYRMWDPCPSTWGVPCYLGLGGGNEAITLGLRRG</sequence>
<dbReference type="GO" id="GO:0016491">
    <property type="term" value="F:oxidoreductase activity"/>
    <property type="evidence" value="ECO:0007669"/>
    <property type="project" value="UniProtKB-KW"/>
</dbReference>
<name>A0A6G1HN40_9PEZI</name>
<organism evidence="7 8">
    <name type="scientific">Trichodelitschia bisporula</name>
    <dbReference type="NCBI Taxonomy" id="703511"/>
    <lineage>
        <taxon>Eukaryota</taxon>
        <taxon>Fungi</taxon>
        <taxon>Dikarya</taxon>
        <taxon>Ascomycota</taxon>
        <taxon>Pezizomycotina</taxon>
        <taxon>Dothideomycetes</taxon>
        <taxon>Dothideomycetes incertae sedis</taxon>
        <taxon>Phaeotrichales</taxon>
        <taxon>Phaeotrichaceae</taxon>
        <taxon>Trichodelitschia</taxon>
    </lineage>
</organism>
<evidence type="ECO:0000259" key="6">
    <source>
        <dbReference type="Pfam" id="PF00248"/>
    </source>
</evidence>
<evidence type="ECO:0000256" key="1">
    <source>
        <dbReference type="ARBA" id="ARBA00023002"/>
    </source>
</evidence>
<dbReference type="Pfam" id="PF00248">
    <property type="entry name" value="Aldo_ket_red"/>
    <property type="match status" value="1"/>
</dbReference>
<dbReference type="InterPro" id="IPR036812">
    <property type="entry name" value="NAD(P)_OxRdtase_dom_sf"/>
</dbReference>
<evidence type="ECO:0000256" key="5">
    <source>
        <dbReference type="SAM" id="SignalP"/>
    </source>
</evidence>
<evidence type="ECO:0000313" key="8">
    <source>
        <dbReference type="Proteomes" id="UP000799640"/>
    </source>
</evidence>
<dbReference type="AlphaFoldDB" id="A0A6G1HN40"/>
<dbReference type="SUPFAM" id="SSF51430">
    <property type="entry name" value="NAD(P)-linked oxidoreductase"/>
    <property type="match status" value="1"/>
</dbReference>
<feature type="site" description="Lowers pKa of active site Tyr" evidence="4">
    <location>
        <position position="100"/>
    </location>
</feature>
<dbReference type="InterPro" id="IPR020471">
    <property type="entry name" value="AKR"/>
</dbReference>
<feature type="active site" description="Proton donor" evidence="2">
    <location>
        <position position="71"/>
    </location>
</feature>
<keyword evidence="1" id="KW-0560">Oxidoreductase</keyword>
<dbReference type="InterPro" id="IPR018170">
    <property type="entry name" value="Aldo/ket_reductase_CS"/>
</dbReference>
<protein>
    <submittedName>
        <fullName evidence="7">Aldo/keto reductase</fullName>
    </submittedName>
</protein>
<evidence type="ECO:0000256" key="3">
    <source>
        <dbReference type="PIRSR" id="PIRSR000097-2"/>
    </source>
</evidence>
<dbReference type="PIRSF" id="PIRSF000097">
    <property type="entry name" value="AKR"/>
    <property type="match status" value="1"/>
</dbReference>